<feature type="compositionally biased region" description="Polar residues" evidence="1">
    <location>
        <begin position="225"/>
        <end position="250"/>
    </location>
</feature>
<dbReference type="VEuPathDB" id="FungiDB:MGG_15997"/>
<evidence type="ECO:0000256" key="1">
    <source>
        <dbReference type="SAM" id="MobiDB-lite"/>
    </source>
</evidence>
<keyword evidence="2" id="KW-1133">Transmembrane helix</keyword>
<feature type="compositionally biased region" description="Basic and acidic residues" evidence="1">
    <location>
        <begin position="208"/>
        <end position="221"/>
    </location>
</feature>
<feature type="transmembrane region" description="Helical" evidence="2">
    <location>
        <begin position="143"/>
        <end position="168"/>
    </location>
</feature>
<dbReference type="EMBL" id="CM001231">
    <property type="protein sequence ID" value="EHA56144.1"/>
    <property type="molecule type" value="Genomic_DNA"/>
</dbReference>
<gene>
    <name evidence="3" type="ORF">MGG_15997</name>
</gene>
<organism evidence="3 4">
    <name type="scientific">Pyricularia oryzae (strain 70-15 / ATCC MYA-4617 / FGSC 8958)</name>
    <name type="common">Rice blast fungus</name>
    <name type="synonym">Magnaporthe oryzae</name>
    <dbReference type="NCBI Taxonomy" id="242507"/>
    <lineage>
        <taxon>Eukaryota</taxon>
        <taxon>Fungi</taxon>
        <taxon>Dikarya</taxon>
        <taxon>Ascomycota</taxon>
        <taxon>Pezizomycotina</taxon>
        <taxon>Sordariomycetes</taxon>
        <taxon>Sordariomycetidae</taxon>
        <taxon>Magnaporthales</taxon>
        <taxon>Pyriculariaceae</taxon>
        <taxon>Pyricularia</taxon>
    </lineage>
</organism>
<evidence type="ECO:0000256" key="2">
    <source>
        <dbReference type="SAM" id="Phobius"/>
    </source>
</evidence>
<dbReference type="Proteomes" id="UP000009058">
    <property type="component" value="Chromosome 1"/>
</dbReference>
<keyword evidence="2" id="KW-0472">Membrane</keyword>
<keyword evidence="2" id="KW-0812">Transmembrane</keyword>
<sequence>MTELGLSCPRGGQFYICQGNTTEFIGCCTVNPCENGTGVCPQANLLQASFSSDAYDRIPPQKCSDRQAHGTWWTCKGNTTIWPFIGCCTKDPCLSGTCIHSDLVPAYLSESKTNASVFLSSLPSGTMTTSPIPSNSPDFQPALAISGVVLSASVLAILIVAFICFLCLRHLQRASNHLKSPNASVEDNLRSFKGPCDEHNSPGQDCHQALRKEPDPTKPDPRLLASSQLSSGESHHNSPQMSNLSRATATSRDKVYPGYVAYNPNVPRIKHPGNAQPGTTQPETTQPGIAQPVLTETPEPPGLVEVDGNPGAFKATNMAYRTGPQHASIYYPAYGVVRPC</sequence>
<reference evidence="3 4" key="1">
    <citation type="journal article" date="2005" name="Nature">
        <title>The genome sequence of the rice blast fungus Magnaporthe grisea.</title>
        <authorList>
            <person name="Dean R.A."/>
            <person name="Talbot N.J."/>
            <person name="Ebbole D.J."/>
            <person name="Farman M.L."/>
            <person name="Mitchell T.K."/>
            <person name="Orbach M.J."/>
            <person name="Thon M."/>
            <person name="Kulkarni R."/>
            <person name="Xu J.R."/>
            <person name="Pan H."/>
            <person name="Read N.D."/>
            <person name="Lee Y.H."/>
            <person name="Carbone I."/>
            <person name="Brown D."/>
            <person name="Oh Y.Y."/>
            <person name="Donofrio N."/>
            <person name="Jeong J.S."/>
            <person name="Soanes D.M."/>
            <person name="Djonovic S."/>
            <person name="Kolomiets E."/>
            <person name="Rehmeyer C."/>
            <person name="Li W."/>
            <person name="Harding M."/>
            <person name="Kim S."/>
            <person name="Lebrun M.H."/>
            <person name="Bohnert H."/>
            <person name="Coughlan S."/>
            <person name="Butler J."/>
            <person name="Calvo S."/>
            <person name="Ma L.J."/>
            <person name="Nicol R."/>
            <person name="Purcell S."/>
            <person name="Nusbaum C."/>
            <person name="Galagan J.E."/>
            <person name="Birren B.W."/>
        </authorList>
    </citation>
    <scope>NUCLEOTIDE SEQUENCE [LARGE SCALE GENOMIC DNA]</scope>
    <source>
        <strain evidence="4">70-15 / ATCC MYA-4617 / FGSC 8958</strain>
    </source>
</reference>
<proteinExistence type="predicted"/>
<dbReference type="HOGENOM" id="CLU_069416_0_0_1"/>
<dbReference type="KEGG" id="mgr:MGG_15997"/>
<feature type="compositionally biased region" description="Basic and acidic residues" evidence="1">
    <location>
        <begin position="189"/>
        <end position="200"/>
    </location>
</feature>
<reference key="2">
    <citation type="submission" date="2011-05" db="EMBL/GenBank/DDBJ databases">
        <title>The Genome Sequence of Magnaporthe oryzae 70-15.</title>
        <authorList>
            <consortium name="The Broad Institute Genome Sequencing Platform"/>
            <person name="Ma L.-J."/>
            <person name="Dead R."/>
            <person name="Young S.K."/>
            <person name="Zeng Q."/>
            <person name="Gargeya S."/>
            <person name="Fitzgerald M."/>
            <person name="Haas B."/>
            <person name="Abouelleil A."/>
            <person name="Alvarado L."/>
            <person name="Arachchi H.M."/>
            <person name="Berlin A."/>
            <person name="Brown A."/>
            <person name="Chapman S.B."/>
            <person name="Chen Z."/>
            <person name="Dunbar C."/>
            <person name="Freedman E."/>
            <person name="Gearin G."/>
            <person name="Gellesch M."/>
            <person name="Goldberg J."/>
            <person name="Griggs A."/>
            <person name="Gujja S."/>
            <person name="Heiman D."/>
            <person name="Howarth C."/>
            <person name="Larson L."/>
            <person name="Lui A."/>
            <person name="MacDonald P.J.P."/>
            <person name="Mehta T."/>
            <person name="Montmayeur A."/>
            <person name="Murphy C."/>
            <person name="Neiman D."/>
            <person name="Pearson M."/>
            <person name="Priest M."/>
            <person name="Roberts A."/>
            <person name="Saif S."/>
            <person name="Shea T."/>
            <person name="Shenoy N."/>
            <person name="Sisk P."/>
            <person name="Stolte C."/>
            <person name="Sykes S."/>
            <person name="Yandava C."/>
            <person name="Wortman J."/>
            <person name="Nusbaum C."/>
            <person name="Birren B."/>
        </authorList>
    </citation>
    <scope>NUCLEOTIDE SEQUENCE</scope>
    <source>
        <strain>70-15</strain>
    </source>
</reference>
<dbReference type="GeneID" id="12985663"/>
<protein>
    <submittedName>
        <fullName evidence="3">Uncharacterized protein</fullName>
    </submittedName>
</protein>
<name>G4MMR4_PYRO7</name>
<accession>G4MMR4</accession>
<dbReference type="RefSeq" id="XP_003708756.1">
    <property type="nucleotide sequence ID" value="XM_003708708.1"/>
</dbReference>
<evidence type="ECO:0000313" key="3">
    <source>
        <dbReference type="EMBL" id="EHA56144.1"/>
    </source>
</evidence>
<dbReference type="AlphaFoldDB" id="G4MMR4"/>
<dbReference type="OrthoDB" id="3692311at2759"/>
<keyword evidence="4" id="KW-1185">Reference proteome</keyword>
<dbReference type="eggNOG" id="ENOG502SDAI">
    <property type="taxonomic scope" value="Eukaryota"/>
</dbReference>
<evidence type="ECO:0000313" key="4">
    <source>
        <dbReference type="Proteomes" id="UP000009058"/>
    </source>
</evidence>
<dbReference type="InParanoid" id="G4MMR4"/>
<feature type="region of interest" description="Disordered" evidence="1">
    <location>
        <begin position="189"/>
        <end position="250"/>
    </location>
</feature>